<gene>
    <name evidence="1" type="ORF">BYL167_LOCUS31219</name>
    <name evidence="2" type="ORF">GIL414_LOCUS56149</name>
</gene>
<dbReference type="Proteomes" id="UP000681720">
    <property type="component" value="Unassembled WGS sequence"/>
</dbReference>
<evidence type="ECO:0000313" key="2">
    <source>
        <dbReference type="EMBL" id="CAF4982867.1"/>
    </source>
</evidence>
<protein>
    <submittedName>
        <fullName evidence="2">Uncharacterized protein</fullName>
    </submittedName>
</protein>
<dbReference type="AlphaFoldDB" id="A0A8S3D703"/>
<comment type="caution">
    <text evidence="2">The sequence shown here is derived from an EMBL/GenBank/DDBJ whole genome shotgun (WGS) entry which is preliminary data.</text>
</comment>
<dbReference type="EMBL" id="CAJOBJ010200935">
    <property type="protein sequence ID" value="CAF4982867.1"/>
    <property type="molecule type" value="Genomic_DNA"/>
</dbReference>
<evidence type="ECO:0000313" key="3">
    <source>
        <dbReference type="Proteomes" id="UP000681720"/>
    </source>
</evidence>
<sequence length="53" mass="6372">MVLPFIEQFKQIKLLDKNIELDDTIKYNILLKICRRCIFSQLESIIDIFDLRA</sequence>
<proteinExistence type="predicted"/>
<name>A0A8S3D703_9BILA</name>
<dbReference type="Proteomes" id="UP000681967">
    <property type="component" value="Unassembled WGS sequence"/>
</dbReference>
<feature type="non-terminal residue" evidence="2">
    <location>
        <position position="53"/>
    </location>
</feature>
<evidence type="ECO:0000313" key="1">
    <source>
        <dbReference type="EMBL" id="CAF4392896.1"/>
    </source>
</evidence>
<reference evidence="2" key="1">
    <citation type="submission" date="2021-02" db="EMBL/GenBank/DDBJ databases">
        <authorList>
            <person name="Nowell W R."/>
        </authorList>
    </citation>
    <scope>NUCLEOTIDE SEQUENCE</scope>
</reference>
<dbReference type="EMBL" id="CAJOBH010054122">
    <property type="protein sequence ID" value="CAF4392896.1"/>
    <property type="molecule type" value="Genomic_DNA"/>
</dbReference>
<accession>A0A8S3D703</accession>
<organism evidence="2 3">
    <name type="scientific">Rotaria magnacalcarata</name>
    <dbReference type="NCBI Taxonomy" id="392030"/>
    <lineage>
        <taxon>Eukaryota</taxon>
        <taxon>Metazoa</taxon>
        <taxon>Spiralia</taxon>
        <taxon>Gnathifera</taxon>
        <taxon>Rotifera</taxon>
        <taxon>Eurotatoria</taxon>
        <taxon>Bdelloidea</taxon>
        <taxon>Philodinida</taxon>
        <taxon>Philodinidae</taxon>
        <taxon>Rotaria</taxon>
    </lineage>
</organism>